<organism evidence="1 2">
    <name type="scientific">Puccinia graminis f. sp. tritici</name>
    <dbReference type="NCBI Taxonomy" id="56615"/>
    <lineage>
        <taxon>Eukaryota</taxon>
        <taxon>Fungi</taxon>
        <taxon>Dikarya</taxon>
        <taxon>Basidiomycota</taxon>
        <taxon>Pucciniomycotina</taxon>
        <taxon>Pucciniomycetes</taxon>
        <taxon>Pucciniales</taxon>
        <taxon>Pucciniaceae</taxon>
        <taxon>Puccinia</taxon>
    </lineage>
</organism>
<dbReference type="Proteomes" id="UP000324748">
    <property type="component" value="Unassembled WGS sequence"/>
</dbReference>
<accession>A0A5B0QQG8</accession>
<comment type="caution">
    <text evidence="1">The sequence shown here is derived from an EMBL/GenBank/DDBJ whole genome shotgun (WGS) entry which is preliminary data.</text>
</comment>
<evidence type="ECO:0000313" key="1">
    <source>
        <dbReference type="EMBL" id="KAA1115576.1"/>
    </source>
</evidence>
<sequence>MHNFLFTPPLSPRKFPFANIPRNFHLILSFSTPSLNSTNPIITTLIPSDTTQSTHKSQVLLPAPPLQAMPANRSPATDLVPYKFPSQALKEYPNSA</sequence>
<gene>
    <name evidence="1" type="ORF">PGT21_037095</name>
</gene>
<dbReference type="AlphaFoldDB" id="A0A5B0QQG8"/>
<name>A0A5B0QQG8_PUCGR</name>
<keyword evidence="2" id="KW-1185">Reference proteome</keyword>
<reference evidence="1 2" key="1">
    <citation type="submission" date="2019-05" db="EMBL/GenBank/DDBJ databases">
        <title>Emergence of the Ug99 lineage of the wheat stem rust pathogen through somatic hybridization.</title>
        <authorList>
            <person name="Li F."/>
            <person name="Upadhyaya N.M."/>
            <person name="Sperschneider J."/>
            <person name="Matny O."/>
            <person name="Nguyen-Phuc H."/>
            <person name="Mago R."/>
            <person name="Raley C."/>
            <person name="Miller M.E."/>
            <person name="Silverstein K.A.T."/>
            <person name="Henningsen E."/>
            <person name="Hirsch C.D."/>
            <person name="Visser B."/>
            <person name="Pretorius Z.A."/>
            <person name="Steffenson B.J."/>
            <person name="Schwessinger B."/>
            <person name="Dodds P.N."/>
            <person name="Figueroa M."/>
        </authorList>
    </citation>
    <scope>NUCLEOTIDE SEQUENCE [LARGE SCALE GENOMIC DNA]</scope>
    <source>
        <strain evidence="1">21-0</strain>
    </source>
</reference>
<evidence type="ECO:0000313" key="2">
    <source>
        <dbReference type="Proteomes" id="UP000324748"/>
    </source>
</evidence>
<dbReference type="EMBL" id="VSWC01000014">
    <property type="protein sequence ID" value="KAA1115576.1"/>
    <property type="molecule type" value="Genomic_DNA"/>
</dbReference>
<protein>
    <submittedName>
        <fullName evidence="1">Uncharacterized protein</fullName>
    </submittedName>
</protein>
<proteinExistence type="predicted"/>